<dbReference type="PANTHER" id="PTHR34473">
    <property type="entry name" value="UPF0699 TRANSMEMBRANE PROTEIN YDBS"/>
    <property type="match status" value="1"/>
</dbReference>
<sequence>MSQQAKFSEPTLQSFRGIFVIFLADLVKRIRQNIAILAIPLLSGKARDYLHYFILGVIVLVIIQFVFSYISYKRYKFHVGQEAFFVTSGIFNVSQIEIPFERIQNINLQQNLIQQVLNVVGLEIETAGNDKAEVTIKALDKGDAEHLQELLTEQKIALNQELETTVEVTDENSNTSASAKQSASKQLLFKLSFLDLLKVGISSNFFKGIGVILAFLSYIYNSFGDLVSNKFDIDLETQIQAYLPSLLSVIIGVVFMVIVIGVILTVALTIIQYFELKLFAVDQNYMVQYGLLKRVNKLIKAKKTQIFEIETNPLRQFFKFSNVYISQASSEELNTKNKIGVVGVSKHHINLLFEALFGINDYQSINFNSIKTQWLRFRVLSLRLAVLFIALILFQLYVIQLHSAFIVVGLVLLLAFLVVLVYLSTKKSYVAISETMIKVGGGSIHTNTAFIELFKIQSVAVKQNFYQRRVGMCNLILYTASGFLKINYLNHQEAIQMANEILFKVESNTSEWM</sequence>
<dbReference type="OrthoDB" id="1049931at2"/>
<keyword evidence="1" id="KW-0472">Membrane</keyword>
<keyword evidence="1" id="KW-0812">Transmembrane</keyword>
<feature type="transmembrane region" description="Helical" evidence="1">
    <location>
        <begin position="49"/>
        <end position="70"/>
    </location>
</feature>
<proteinExistence type="predicted"/>
<evidence type="ECO:0000313" key="3">
    <source>
        <dbReference type="EMBL" id="SHE36323.1"/>
    </source>
</evidence>
<keyword evidence="1" id="KW-1133">Transmembrane helix</keyword>
<feature type="transmembrane region" description="Helical" evidence="1">
    <location>
        <begin position="243"/>
        <end position="271"/>
    </location>
</feature>
<dbReference type="STRING" id="1155689.SAMN05444278_101353"/>
<dbReference type="PANTHER" id="PTHR34473:SF2">
    <property type="entry name" value="UPF0699 TRANSMEMBRANE PROTEIN YDBT"/>
    <property type="match status" value="1"/>
</dbReference>
<accession>A0A1M4SVW0</accession>
<dbReference type="Proteomes" id="UP000184462">
    <property type="component" value="Unassembled WGS sequence"/>
</dbReference>
<protein>
    <submittedName>
        <fullName evidence="3">Putative membrane protein</fullName>
    </submittedName>
</protein>
<name>A0A1M4SVW0_9FLAO</name>
<dbReference type="PIRSF" id="PIRSF026631">
    <property type="entry name" value="UCP026631"/>
    <property type="match status" value="1"/>
</dbReference>
<dbReference type="EMBL" id="FQTW01000001">
    <property type="protein sequence ID" value="SHE36323.1"/>
    <property type="molecule type" value="Genomic_DNA"/>
</dbReference>
<keyword evidence="4" id="KW-1185">Reference proteome</keyword>
<dbReference type="Pfam" id="PF03703">
    <property type="entry name" value="bPH_2"/>
    <property type="match status" value="2"/>
</dbReference>
<feature type="transmembrane region" description="Helical" evidence="1">
    <location>
        <begin position="205"/>
        <end position="223"/>
    </location>
</feature>
<evidence type="ECO:0000259" key="2">
    <source>
        <dbReference type="Pfam" id="PF03703"/>
    </source>
</evidence>
<dbReference type="InterPro" id="IPR014529">
    <property type="entry name" value="UCP026631"/>
</dbReference>
<feature type="transmembrane region" description="Helical" evidence="1">
    <location>
        <begin position="404"/>
        <end position="423"/>
    </location>
</feature>
<feature type="domain" description="YdbS-like PH" evidence="2">
    <location>
        <begin position="72"/>
        <end position="150"/>
    </location>
</feature>
<feature type="transmembrane region" description="Helical" evidence="1">
    <location>
        <begin position="380"/>
        <end position="398"/>
    </location>
</feature>
<evidence type="ECO:0000256" key="1">
    <source>
        <dbReference type="SAM" id="Phobius"/>
    </source>
</evidence>
<reference evidence="3 4" key="1">
    <citation type="submission" date="2016-11" db="EMBL/GenBank/DDBJ databases">
        <authorList>
            <person name="Jaros S."/>
            <person name="Januszkiewicz K."/>
            <person name="Wedrychowicz H."/>
        </authorList>
    </citation>
    <scope>NUCLEOTIDE SEQUENCE [LARGE SCALE GENOMIC DNA]</scope>
    <source>
        <strain evidence="3 4">DSM 25661</strain>
    </source>
</reference>
<dbReference type="RefSeq" id="WP_073191186.1">
    <property type="nucleotide sequence ID" value="NZ_FQTW01000001.1"/>
</dbReference>
<organism evidence="3 4">
    <name type="scientific">Psychroflexus salarius</name>
    <dbReference type="NCBI Taxonomy" id="1155689"/>
    <lineage>
        <taxon>Bacteria</taxon>
        <taxon>Pseudomonadati</taxon>
        <taxon>Bacteroidota</taxon>
        <taxon>Flavobacteriia</taxon>
        <taxon>Flavobacteriales</taxon>
        <taxon>Flavobacteriaceae</taxon>
        <taxon>Psychroflexus</taxon>
    </lineage>
</organism>
<feature type="domain" description="YdbS-like PH" evidence="2">
    <location>
        <begin position="431"/>
        <end position="500"/>
    </location>
</feature>
<evidence type="ECO:0000313" key="4">
    <source>
        <dbReference type="Proteomes" id="UP000184462"/>
    </source>
</evidence>
<gene>
    <name evidence="3" type="ORF">SAMN05444278_101353</name>
</gene>
<dbReference type="InterPro" id="IPR005182">
    <property type="entry name" value="YdbS-like_PH"/>
</dbReference>
<dbReference type="AlphaFoldDB" id="A0A1M4SVW0"/>